<gene>
    <name evidence="3" type="ORF">FPE_LOCUS26961</name>
</gene>
<evidence type="ECO:0000313" key="3">
    <source>
        <dbReference type="EMBL" id="CAI9779531.1"/>
    </source>
</evidence>
<dbReference type="InterPro" id="IPR019557">
    <property type="entry name" value="AminoTfrase-like_pln_mobile"/>
</dbReference>
<evidence type="ECO:0000256" key="1">
    <source>
        <dbReference type="SAM" id="MobiDB-lite"/>
    </source>
</evidence>
<dbReference type="PANTHER" id="PTHR46033:SF1">
    <property type="entry name" value="PROTEIN MAIN-LIKE 2"/>
    <property type="match status" value="1"/>
</dbReference>
<feature type="compositionally biased region" description="Basic and acidic residues" evidence="1">
    <location>
        <begin position="557"/>
        <end position="571"/>
    </location>
</feature>
<dbReference type="GO" id="GO:0010073">
    <property type="term" value="P:meristem maintenance"/>
    <property type="evidence" value="ECO:0007669"/>
    <property type="project" value="InterPro"/>
</dbReference>
<evidence type="ECO:0000313" key="4">
    <source>
        <dbReference type="Proteomes" id="UP000834106"/>
    </source>
</evidence>
<dbReference type="EMBL" id="OU503052">
    <property type="protein sequence ID" value="CAI9779531.1"/>
    <property type="molecule type" value="Genomic_DNA"/>
</dbReference>
<sequence>MDFYETSPGPVDESVLYDQDKHVSAAVWEGKERGALRCHEHTSKLDRWMLTQKQIELVKKAGFGYLRLIPAISLDNPLISALVERWRRETNTFHMTVGEMTVTLEDVAYLLGLPIDGEPVIGVTYTACDALCVKYLGKGPDSGYASGGMVKLSWLKETFSHCPENATIEDVECHTRAYLLYLVAALSFLYRALGNASLRSQSTISGCLTLLQCWSYYHLNIGRPKLHHDPIHECFPFVLRWKGKHSGPTSNRDVSFYRKALDSLQSSDVDWCPYANISHTVIPEFILNQLILGRSKTMLICFDKAERHLPDRCLRQFGMHQTIPEEVQRWERKTRGVDGGVDLSGKMESELNEWSYRRFHIVEAEEDLDESEYKHWYLKITRKLVGRPVPISSEFQRMNAALRDIAHLADTLSTHGMDDLQIQSLTRIRYVAHECLRDHARSSTVDIADPQNDVGKRIRGKERVRRREIGKRRRKDDPEQYYAVNMNVHSQLYDDDDNAQLYHVDDDVNNHQLLSIPANAGDDRELSPIAQDVNGGQLCDVTDDVDCDITDGVDELPSDHAADKDECKLSHGSDQNMPPGSHATVDVVPQSTLSSSEEVARQNDYSVLA</sequence>
<reference evidence="3" key="1">
    <citation type="submission" date="2023-05" db="EMBL/GenBank/DDBJ databases">
        <authorList>
            <person name="Huff M."/>
        </authorList>
    </citation>
    <scope>NUCLEOTIDE SEQUENCE</scope>
</reference>
<feature type="region of interest" description="Disordered" evidence="1">
    <location>
        <begin position="554"/>
        <end position="609"/>
    </location>
</feature>
<organism evidence="3 4">
    <name type="scientific">Fraxinus pennsylvanica</name>
    <dbReference type="NCBI Taxonomy" id="56036"/>
    <lineage>
        <taxon>Eukaryota</taxon>
        <taxon>Viridiplantae</taxon>
        <taxon>Streptophyta</taxon>
        <taxon>Embryophyta</taxon>
        <taxon>Tracheophyta</taxon>
        <taxon>Spermatophyta</taxon>
        <taxon>Magnoliopsida</taxon>
        <taxon>eudicotyledons</taxon>
        <taxon>Gunneridae</taxon>
        <taxon>Pentapetalae</taxon>
        <taxon>asterids</taxon>
        <taxon>lamiids</taxon>
        <taxon>Lamiales</taxon>
        <taxon>Oleaceae</taxon>
        <taxon>Oleeae</taxon>
        <taxon>Fraxinus</taxon>
    </lineage>
</organism>
<name>A0AAD2E9B3_9LAMI</name>
<feature type="domain" description="Aminotransferase-like plant mobile" evidence="2">
    <location>
        <begin position="184"/>
        <end position="377"/>
    </location>
</feature>
<dbReference type="AlphaFoldDB" id="A0AAD2E9B3"/>
<accession>A0AAD2E9B3</accession>
<proteinExistence type="predicted"/>
<keyword evidence="4" id="KW-1185">Reference proteome</keyword>
<evidence type="ECO:0000259" key="2">
    <source>
        <dbReference type="Pfam" id="PF10536"/>
    </source>
</evidence>
<dbReference type="PANTHER" id="PTHR46033">
    <property type="entry name" value="PROTEIN MAIN-LIKE 2"/>
    <property type="match status" value="1"/>
</dbReference>
<dbReference type="Pfam" id="PF10536">
    <property type="entry name" value="PMD"/>
    <property type="match status" value="1"/>
</dbReference>
<protein>
    <recommendedName>
        <fullName evidence="2">Aminotransferase-like plant mobile domain-containing protein</fullName>
    </recommendedName>
</protein>
<dbReference type="Proteomes" id="UP000834106">
    <property type="component" value="Chromosome 17"/>
</dbReference>
<dbReference type="InterPro" id="IPR044824">
    <property type="entry name" value="MAIN-like"/>
</dbReference>